<dbReference type="EMBL" id="CAJOBH010269327">
    <property type="protein sequence ID" value="CAF5163557.1"/>
    <property type="molecule type" value="Genomic_DNA"/>
</dbReference>
<feature type="region of interest" description="Disordered" evidence="1">
    <location>
        <begin position="1"/>
        <end position="31"/>
    </location>
</feature>
<reference evidence="2" key="1">
    <citation type="submission" date="2021-02" db="EMBL/GenBank/DDBJ databases">
        <authorList>
            <person name="Nowell W R."/>
        </authorList>
    </citation>
    <scope>NUCLEOTIDE SEQUENCE</scope>
</reference>
<feature type="non-terminal residue" evidence="2">
    <location>
        <position position="1"/>
    </location>
</feature>
<sequence length="31" mass="3588">VSKSWLSGDRTMEGPLHQTNHLHKRCKALKE</sequence>
<organism evidence="2 3">
    <name type="scientific">Rotaria magnacalcarata</name>
    <dbReference type="NCBI Taxonomy" id="392030"/>
    <lineage>
        <taxon>Eukaryota</taxon>
        <taxon>Metazoa</taxon>
        <taxon>Spiralia</taxon>
        <taxon>Gnathifera</taxon>
        <taxon>Rotifera</taxon>
        <taxon>Eurotatoria</taxon>
        <taxon>Bdelloidea</taxon>
        <taxon>Philodinida</taxon>
        <taxon>Philodinidae</taxon>
        <taxon>Rotaria</taxon>
    </lineage>
</organism>
<protein>
    <submittedName>
        <fullName evidence="2">Uncharacterized protein</fullName>
    </submittedName>
</protein>
<feature type="compositionally biased region" description="Basic residues" evidence="1">
    <location>
        <begin position="20"/>
        <end position="31"/>
    </location>
</feature>
<evidence type="ECO:0000313" key="2">
    <source>
        <dbReference type="EMBL" id="CAF5163557.1"/>
    </source>
</evidence>
<accession>A0A8S3GHN0</accession>
<evidence type="ECO:0000256" key="1">
    <source>
        <dbReference type="SAM" id="MobiDB-lite"/>
    </source>
</evidence>
<dbReference type="AlphaFoldDB" id="A0A8S3GHN0"/>
<name>A0A8S3GHN0_9BILA</name>
<comment type="caution">
    <text evidence="2">The sequence shown here is derived from an EMBL/GenBank/DDBJ whole genome shotgun (WGS) entry which is preliminary data.</text>
</comment>
<evidence type="ECO:0000313" key="3">
    <source>
        <dbReference type="Proteomes" id="UP000681967"/>
    </source>
</evidence>
<gene>
    <name evidence="2" type="ORF">BYL167_LOCUS75293</name>
</gene>
<dbReference type="Proteomes" id="UP000681967">
    <property type="component" value="Unassembled WGS sequence"/>
</dbReference>
<proteinExistence type="predicted"/>